<keyword evidence="3" id="KW-1185">Reference proteome</keyword>
<feature type="transmembrane region" description="Helical" evidence="1">
    <location>
        <begin position="6"/>
        <end position="25"/>
    </location>
</feature>
<dbReference type="STRING" id="1094466.KQS_11645"/>
<gene>
    <name evidence="2" type="ordered locus">KQS_11645</name>
</gene>
<reference evidence="3" key="2">
    <citation type="submission" date="2012-03" db="EMBL/GenBank/DDBJ databases">
        <title>Complete genome sequence of Flavobacterium indicum GPTSA100-9T, isolated from warm spring water.</title>
        <authorList>
            <person name="Barbier P."/>
            <person name="Houel A."/>
            <person name="Loux V."/>
            <person name="Poulain J."/>
            <person name="Bernardet J.-F."/>
            <person name="Touchon M."/>
            <person name="Duchaud E."/>
        </authorList>
    </citation>
    <scope>NUCLEOTIDE SEQUENCE [LARGE SCALE GENOMIC DNA]</scope>
    <source>
        <strain evidence="3">DSM 17447 / CIP 109464 / GPTSA100-9</strain>
    </source>
</reference>
<keyword evidence="1" id="KW-1133">Transmembrane helix</keyword>
<evidence type="ECO:0000313" key="2">
    <source>
        <dbReference type="EMBL" id="CCG54243.1"/>
    </source>
</evidence>
<dbReference type="AlphaFoldDB" id="H8XQ27"/>
<proteinExistence type="predicted"/>
<evidence type="ECO:0000313" key="3">
    <source>
        <dbReference type="Proteomes" id="UP000007599"/>
    </source>
</evidence>
<dbReference type="PANTHER" id="PTHR35792:SF2">
    <property type="entry name" value="GENERAL STRESS PROTEIN"/>
    <property type="match status" value="1"/>
</dbReference>
<evidence type="ECO:0000256" key="1">
    <source>
        <dbReference type="SAM" id="Phobius"/>
    </source>
</evidence>
<dbReference type="PANTHER" id="PTHR35792">
    <property type="entry name" value="GENERAL STRESS PROTEIN"/>
    <property type="match status" value="1"/>
</dbReference>
<dbReference type="RefSeq" id="WP_014389361.1">
    <property type="nucleotide sequence ID" value="NC_017025.1"/>
</dbReference>
<dbReference type="eggNOG" id="COG4980">
    <property type="taxonomic scope" value="Bacteria"/>
</dbReference>
<keyword evidence="1" id="KW-0812">Transmembrane</keyword>
<name>H8XQ27_FLAIG</name>
<dbReference type="InterPro" id="IPR024623">
    <property type="entry name" value="YtxH"/>
</dbReference>
<sequence>MKTKDLVIGVLGGIAVGAVLGVLFAPDKGSNTRKKIVDKGNDVTDNFKAQLTAILNKLDNKSEEVASKVDEVVSNEAKRNDLENKVLGI</sequence>
<reference evidence="2 3" key="1">
    <citation type="journal article" date="2012" name="J. Bacteriol.">
        <title>Complete Genome Sequence of Flavobacterium indicum GPSTA100-9T, Isolated from Warm Spring Water.</title>
        <authorList>
            <person name="Barbier P."/>
            <person name="Houel A."/>
            <person name="Loux V."/>
            <person name="Poulain J."/>
            <person name="Bernardet J.F."/>
            <person name="Touchon M."/>
            <person name="Duchaud E."/>
        </authorList>
    </citation>
    <scope>NUCLEOTIDE SEQUENCE [LARGE SCALE GENOMIC DNA]</scope>
    <source>
        <strain evidence="3">DSM 17447 / CIP 109464 / GPTSA100-9</strain>
    </source>
</reference>
<protein>
    <recommendedName>
        <fullName evidence="4">Gas vesicle protein</fullName>
    </recommendedName>
</protein>
<keyword evidence="1" id="KW-0472">Membrane</keyword>
<dbReference type="HOGENOM" id="CLU_105320_4_2_10"/>
<dbReference type="InterPro" id="IPR052928">
    <property type="entry name" value="Desiccation-related_membrane"/>
</dbReference>
<dbReference type="Proteomes" id="UP000007599">
    <property type="component" value="Chromosome I"/>
</dbReference>
<dbReference type="Pfam" id="PF12732">
    <property type="entry name" value="YtxH"/>
    <property type="match status" value="1"/>
</dbReference>
<dbReference type="KEGG" id="fin:KQS_11645"/>
<dbReference type="EMBL" id="HE774682">
    <property type="protein sequence ID" value="CCG54243.1"/>
    <property type="molecule type" value="Genomic_DNA"/>
</dbReference>
<organism evidence="2 3">
    <name type="scientific">Flavobacterium indicum (strain DSM 17447 / CIP 109464 / GPTSA100-9)</name>
    <dbReference type="NCBI Taxonomy" id="1094466"/>
    <lineage>
        <taxon>Bacteria</taxon>
        <taxon>Pseudomonadati</taxon>
        <taxon>Bacteroidota</taxon>
        <taxon>Flavobacteriia</taxon>
        <taxon>Flavobacteriales</taxon>
        <taxon>Flavobacteriaceae</taxon>
        <taxon>Flavobacterium</taxon>
    </lineage>
</organism>
<accession>H8XQ27</accession>
<evidence type="ECO:0008006" key="4">
    <source>
        <dbReference type="Google" id="ProtNLM"/>
    </source>
</evidence>
<dbReference type="PATRIC" id="fig|1094466.5.peg.2280"/>
<dbReference type="OrthoDB" id="676025at2"/>